<sequence length="121" mass="13281">MQASPFQLCAAGSAFGPGCVYVMSYTHYRTNYYKIGCTSRDPNLRLKEIQRSEGNPAIMLVGFVNANEMNGAETAAQQAVIANGLVKDPARGGATDWFIGSLTPQQVLDVVRRAVYNYNRR</sequence>
<dbReference type="InterPro" id="IPR018306">
    <property type="entry name" value="Phage_T5_Orf172_DNA-bd"/>
</dbReference>
<keyword evidence="3" id="KW-1185">Reference proteome</keyword>
<comment type="caution">
    <text evidence="2">The sequence shown here is derived from an EMBL/GenBank/DDBJ whole genome shotgun (WGS) entry which is preliminary data.</text>
</comment>
<dbReference type="EMBL" id="CACRXK020010646">
    <property type="protein sequence ID" value="CAB4019836.1"/>
    <property type="molecule type" value="Genomic_DNA"/>
</dbReference>
<evidence type="ECO:0000259" key="1">
    <source>
        <dbReference type="Pfam" id="PF10544"/>
    </source>
</evidence>
<gene>
    <name evidence="2" type="ORF">PACLA_8A078022</name>
</gene>
<accession>A0A7D9F186</accession>
<reference evidence="2" key="1">
    <citation type="submission" date="2020-04" db="EMBL/GenBank/DDBJ databases">
        <authorList>
            <person name="Alioto T."/>
            <person name="Alioto T."/>
            <person name="Gomez Garrido J."/>
        </authorList>
    </citation>
    <scope>NUCLEOTIDE SEQUENCE</scope>
    <source>
        <strain evidence="2">A484AB</strain>
    </source>
</reference>
<evidence type="ECO:0000313" key="3">
    <source>
        <dbReference type="Proteomes" id="UP001152795"/>
    </source>
</evidence>
<name>A0A7D9F186_PARCT</name>
<dbReference type="AlphaFoldDB" id="A0A7D9F186"/>
<proteinExistence type="predicted"/>
<protein>
    <recommendedName>
        <fullName evidence="1">Bacteriophage T5 Orf172 DNA-binding domain-containing protein</fullName>
    </recommendedName>
</protein>
<dbReference type="Pfam" id="PF10544">
    <property type="entry name" value="T5orf172"/>
    <property type="match status" value="1"/>
</dbReference>
<feature type="domain" description="Bacteriophage T5 Orf172 DNA-binding" evidence="1">
    <location>
        <begin position="18"/>
        <end position="113"/>
    </location>
</feature>
<dbReference type="Proteomes" id="UP001152795">
    <property type="component" value="Unassembled WGS sequence"/>
</dbReference>
<evidence type="ECO:0000313" key="2">
    <source>
        <dbReference type="EMBL" id="CAB4019836.1"/>
    </source>
</evidence>
<organism evidence="2 3">
    <name type="scientific">Paramuricea clavata</name>
    <name type="common">Red gorgonian</name>
    <name type="synonym">Violescent sea-whip</name>
    <dbReference type="NCBI Taxonomy" id="317549"/>
    <lineage>
        <taxon>Eukaryota</taxon>
        <taxon>Metazoa</taxon>
        <taxon>Cnidaria</taxon>
        <taxon>Anthozoa</taxon>
        <taxon>Octocorallia</taxon>
        <taxon>Malacalcyonacea</taxon>
        <taxon>Plexauridae</taxon>
        <taxon>Paramuricea</taxon>
    </lineage>
</organism>